<dbReference type="GO" id="GO:0016887">
    <property type="term" value="F:ATP hydrolysis activity"/>
    <property type="evidence" value="ECO:0007669"/>
    <property type="project" value="InterPro"/>
</dbReference>
<dbReference type="InterPro" id="IPR027417">
    <property type="entry name" value="P-loop_NTPase"/>
</dbReference>
<organism evidence="5 6">
    <name type="scientific">Oleiharenicola lentus</name>
    <dbReference type="NCBI Taxonomy" id="2508720"/>
    <lineage>
        <taxon>Bacteria</taxon>
        <taxon>Pseudomonadati</taxon>
        <taxon>Verrucomicrobiota</taxon>
        <taxon>Opitutia</taxon>
        <taxon>Opitutales</taxon>
        <taxon>Opitutaceae</taxon>
        <taxon>Oleiharenicola</taxon>
    </lineage>
</organism>
<evidence type="ECO:0000259" key="4">
    <source>
        <dbReference type="PROSITE" id="PS50893"/>
    </source>
</evidence>
<dbReference type="SUPFAM" id="SSF52540">
    <property type="entry name" value="P-loop containing nucleoside triphosphate hydrolases"/>
    <property type="match status" value="1"/>
</dbReference>
<accession>A0A4Q1CCB6</accession>
<name>A0A4Q1CCB6_9BACT</name>
<dbReference type="GO" id="GO:0005524">
    <property type="term" value="F:ATP binding"/>
    <property type="evidence" value="ECO:0007669"/>
    <property type="project" value="UniProtKB-KW"/>
</dbReference>
<dbReference type="InterPro" id="IPR008995">
    <property type="entry name" value="Mo/tungstate-bd_C_term_dom"/>
</dbReference>
<sequence>MISIQVKQLTKQFGNVVALHGLDLTINPGELFFLLGPSGCGKTTLLRSLAGFYIPEKGQILFGNEDVTRLEPHKRNTGMMFQSYALWPHMTVAENVAFGLHERKVPAEEIKTRVAEALASVKMEKYAERKPNQLSGGQQQRIALARALVIRPRCLLLDEPLSNLDAKLRLEMRTEIRRVCKEFQLTTVYVTHDQKEALSIADRMAILESGHILQVGTPREVYKRPTRKVVANFIGETDFLTGKVLSVDGDHVFVETTVGRFQGVFGDPTRPAAAGAEVTVSIRPECWELHRDAERKNVVTGRIGDSIYLGEVAQYDFVTANGTKLKIFERNPRFVDGSARGELYATVEPEDVVVLTD</sequence>
<dbReference type="OrthoDB" id="9790614at2"/>
<dbReference type="SMART" id="SM00382">
    <property type="entry name" value="AAA"/>
    <property type="match status" value="1"/>
</dbReference>
<dbReference type="InterPro" id="IPR013611">
    <property type="entry name" value="Transp-assoc_OB_typ2"/>
</dbReference>
<dbReference type="PANTHER" id="PTHR42781:SF4">
    <property type="entry name" value="SPERMIDINE_PUTRESCINE IMPORT ATP-BINDING PROTEIN POTA"/>
    <property type="match status" value="1"/>
</dbReference>
<dbReference type="PROSITE" id="PS50893">
    <property type="entry name" value="ABC_TRANSPORTER_2"/>
    <property type="match status" value="1"/>
</dbReference>
<dbReference type="RefSeq" id="WP_129048131.1">
    <property type="nucleotide sequence ID" value="NZ_SDHX01000001.1"/>
</dbReference>
<keyword evidence="6" id="KW-1185">Reference proteome</keyword>
<gene>
    <name evidence="5" type="ORF">ESB00_13110</name>
</gene>
<dbReference type="Pfam" id="PF08402">
    <property type="entry name" value="TOBE_2"/>
    <property type="match status" value="1"/>
</dbReference>
<dbReference type="InterPro" id="IPR017871">
    <property type="entry name" value="ABC_transporter-like_CS"/>
</dbReference>
<dbReference type="Proteomes" id="UP000290218">
    <property type="component" value="Unassembled WGS sequence"/>
</dbReference>
<evidence type="ECO:0000313" key="5">
    <source>
        <dbReference type="EMBL" id="RXK56765.1"/>
    </source>
</evidence>
<evidence type="ECO:0000256" key="2">
    <source>
        <dbReference type="ARBA" id="ARBA00022741"/>
    </source>
</evidence>
<feature type="domain" description="ABC transporter" evidence="4">
    <location>
        <begin position="4"/>
        <end position="234"/>
    </location>
</feature>
<dbReference type="PROSITE" id="PS00211">
    <property type="entry name" value="ABC_TRANSPORTER_1"/>
    <property type="match status" value="1"/>
</dbReference>
<dbReference type="Gene3D" id="3.40.50.300">
    <property type="entry name" value="P-loop containing nucleotide triphosphate hydrolases"/>
    <property type="match status" value="1"/>
</dbReference>
<dbReference type="GO" id="GO:0022857">
    <property type="term" value="F:transmembrane transporter activity"/>
    <property type="evidence" value="ECO:0007669"/>
    <property type="project" value="InterPro"/>
</dbReference>
<dbReference type="GO" id="GO:0043190">
    <property type="term" value="C:ATP-binding cassette (ABC) transporter complex"/>
    <property type="evidence" value="ECO:0007669"/>
    <property type="project" value="InterPro"/>
</dbReference>
<dbReference type="AlphaFoldDB" id="A0A4Q1CCB6"/>
<dbReference type="FunFam" id="3.40.50.300:FF:000133">
    <property type="entry name" value="Spermidine/putrescine import ATP-binding protein PotA"/>
    <property type="match status" value="1"/>
</dbReference>
<dbReference type="GO" id="GO:0015847">
    <property type="term" value="P:putrescine transport"/>
    <property type="evidence" value="ECO:0007669"/>
    <property type="project" value="UniProtKB-ARBA"/>
</dbReference>
<dbReference type="EMBL" id="SDHX01000001">
    <property type="protein sequence ID" value="RXK56765.1"/>
    <property type="molecule type" value="Genomic_DNA"/>
</dbReference>
<dbReference type="PANTHER" id="PTHR42781">
    <property type="entry name" value="SPERMIDINE/PUTRESCINE IMPORT ATP-BINDING PROTEIN POTA"/>
    <property type="match status" value="1"/>
</dbReference>
<dbReference type="InterPro" id="IPR050093">
    <property type="entry name" value="ABC_SmlMolc_Importer"/>
</dbReference>
<proteinExistence type="predicted"/>
<dbReference type="InterPro" id="IPR003439">
    <property type="entry name" value="ABC_transporter-like_ATP-bd"/>
</dbReference>
<keyword evidence="3 5" id="KW-0067">ATP-binding</keyword>
<dbReference type="InterPro" id="IPR003593">
    <property type="entry name" value="AAA+_ATPase"/>
</dbReference>
<evidence type="ECO:0000313" key="6">
    <source>
        <dbReference type="Proteomes" id="UP000290218"/>
    </source>
</evidence>
<dbReference type="Gene3D" id="2.40.50.100">
    <property type="match status" value="1"/>
</dbReference>
<keyword evidence="1" id="KW-0813">Transport</keyword>
<comment type="caution">
    <text evidence="5">The sequence shown here is derived from an EMBL/GenBank/DDBJ whole genome shotgun (WGS) entry which is preliminary data.</text>
</comment>
<reference evidence="5 6" key="1">
    <citation type="submission" date="2019-01" db="EMBL/GenBank/DDBJ databases">
        <title>Lacunisphaera sp. strain TWA-58.</title>
        <authorList>
            <person name="Chen W.-M."/>
        </authorList>
    </citation>
    <scope>NUCLEOTIDE SEQUENCE [LARGE SCALE GENOMIC DNA]</scope>
    <source>
        <strain evidence="5 6">TWA-58</strain>
    </source>
</reference>
<protein>
    <submittedName>
        <fullName evidence="5">ABC transporter ATP-binding protein</fullName>
    </submittedName>
</protein>
<keyword evidence="2" id="KW-0547">Nucleotide-binding</keyword>
<evidence type="ECO:0000256" key="3">
    <source>
        <dbReference type="ARBA" id="ARBA00022840"/>
    </source>
</evidence>
<dbReference type="Pfam" id="PF00005">
    <property type="entry name" value="ABC_tran"/>
    <property type="match status" value="1"/>
</dbReference>
<dbReference type="SUPFAM" id="SSF50331">
    <property type="entry name" value="MOP-like"/>
    <property type="match status" value="1"/>
</dbReference>
<evidence type="ECO:0000256" key="1">
    <source>
        <dbReference type="ARBA" id="ARBA00022448"/>
    </source>
</evidence>